<dbReference type="Pfam" id="PF07484">
    <property type="entry name" value="Collar"/>
    <property type="match status" value="1"/>
</dbReference>
<keyword evidence="3" id="KW-1185">Reference proteome</keyword>
<gene>
    <name evidence="2" type="ORF">PghCCS26_48490</name>
</gene>
<dbReference type="InterPro" id="IPR011083">
    <property type="entry name" value="Phage_tail_collar_dom"/>
</dbReference>
<dbReference type="InterPro" id="IPR037053">
    <property type="entry name" value="Phage_tail_collar_dom_sf"/>
</dbReference>
<comment type="caution">
    <text evidence="2">The sequence shown here is derived from an EMBL/GenBank/DDBJ whole genome shotgun (WGS) entry which is preliminary data.</text>
</comment>
<protein>
    <submittedName>
        <fullName evidence="2">Tail Collar domain-containing protein</fullName>
    </submittedName>
</protein>
<dbReference type="Gene3D" id="3.90.1340.10">
    <property type="entry name" value="Phage tail collar domain"/>
    <property type="match status" value="1"/>
</dbReference>
<dbReference type="EMBL" id="BTCL01000022">
    <property type="protein sequence ID" value="GMK47719.1"/>
    <property type="molecule type" value="Genomic_DNA"/>
</dbReference>
<evidence type="ECO:0000313" key="3">
    <source>
        <dbReference type="Proteomes" id="UP001285921"/>
    </source>
</evidence>
<dbReference type="SUPFAM" id="SSF88874">
    <property type="entry name" value="Receptor-binding domain of short tail fibre protein gp12"/>
    <property type="match status" value="1"/>
</dbReference>
<accession>A0ABQ6NT60</accession>
<dbReference type="RefSeq" id="WP_127495021.1">
    <property type="nucleotide sequence ID" value="NZ_BTCL01000022.1"/>
</dbReference>
<sequence length="172" mass="18149">MSDQYVGEIRMFGGNFAPVGWAFCNGQVLSISENEVLFSLIGTTYGGDGTSTFALPNMQGRLPVHTGRNNTTGSMYVIGQNAGAESVTLTMNQLPVHSHAANSSTLSGTSSSPENAFWAVSDKNLYSDAAPNVTLNAAAIEATGGSQPHDNMMPYLAVSFIIALEGIYPTQY</sequence>
<organism evidence="2 3">
    <name type="scientific">Paenibacillus glycanilyticus</name>
    <dbReference type="NCBI Taxonomy" id="126569"/>
    <lineage>
        <taxon>Bacteria</taxon>
        <taxon>Bacillati</taxon>
        <taxon>Bacillota</taxon>
        <taxon>Bacilli</taxon>
        <taxon>Bacillales</taxon>
        <taxon>Paenibacillaceae</taxon>
        <taxon>Paenibacillus</taxon>
    </lineage>
</organism>
<dbReference type="Proteomes" id="UP001285921">
    <property type="component" value="Unassembled WGS sequence"/>
</dbReference>
<evidence type="ECO:0000259" key="1">
    <source>
        <dbReference type="Pfam" id="PF07484"/>
    </source>
</evidence>
<evidence type="ECO:0000313" key="2">
    <source>
        <dbReference type="EMBL" id="GMK47719.1"/>
    </source>
</evidence>
<name>A0ABQ6NT60_9BACL</name>
<feature type="domain" description="Phage tail collar" evidence="1">
    <location>
        <begin position="7"/>
        <end position="63"/>
    </location>
</feature>
<proteinExistence type="predicted"/>
<reference evidence="2 3" key="1">
    <citation type="submission" date="2023-05" db="EMBL/GenBank/DDBJ databases">
        <title>Draft genome of Paenibacillus sp. CCS26.</title>
        <authorList>
            <person name="Akita H."/>
            <person name="Shinto Y."/>
            <person name="Kimura Z."/>
        </authorList>
    </citation>
    <scope>NUCLEOTIDE SEQUENCE [LARGE SCALE GENOMIC DNA]</scope>
    <source>
        <strain evidence="2 3">CCS26</strain>
    </source>
</reference>